<dbReference type="InterPro" id="IPR036179">
    <property type="entry name" value="Ig-like_dom_sf"/>
</dbReference>
<keyword evidence="5" id="KW-0675">Receptor</keyword>
<name>A0A8C2ANI7_CYPCA</name>
<sequence length="113" mass="12560">QQWMALLICVESLSLKQSKKVEVKLKGKSVSFTCEVEGLASGNFVHWYHKKDGETFKRLLYTSKSGTATTEAKGFATQKTGNLYGIKIITISDEHAGMYYCASWDGSHSETTL</sequence>
<dbReference type="Gene3D" id="2.60.40.10">
    <property type="entry name" value="Immunoglobulins"/>
    <property type="match status" value="1"/>
</dbReference>
<dbReference type="PROSITE" id="PS50835">
    <property type="entry name" value="IG_LIKE"/>
    <property type="match status" value="1"/>
</dbReference>
<keyword evidence="3" id="KW-1133">Transmembrane helix</keyword>
<evidence type="ECO:0000256" key="3">
    <source>
        <dbReference type="ARBA" id="ARBA00022989"/>
    </source>
</evidence>
<evidence type="ECO:0000259" key="7">
    <source>
        <dbReference type="PROSITE" id="PS50835"/>
    </source>
</evidence>
<dbReference type="GO" id="GO:0016020">
    <property type="term" value="C:membrane"/>
    <property type="evidence" value="ECO:0007669"/>
    <property type="project" value="UniProtKB-SubCell"/>
</dbReference>
<evidence type="ECO:0000313" key="8">
    <source>
        <dbReference type="Ensembl" id="ENSCCRP00015108158.1"/>
    </source>
</evidence>
<dbReference type="SUPFAM" id="SSF48726">
    <property type="entry name" value="Immunoglobulin"/>
    <property type="match status" value="1"/>
</dbReference>
<evidence type="ECO:0000256" key="5">
    <source>
        <dbReference type="ARBA" id="ARBA00023170"/>
    </source>
</evidence>
<reference evidence="8" key="1">
    <citation type="submission" date="2025-05" db="UniProtKB">
        <authorList>
            <consortium name="Ensembl"/>
        </authorList>
    </citation>
    <scope>IDENTIFICATION</scope>
</reference>
<protein>
    <submittedName>
        <fullName evidence="8">T cell receptor gamma variable 5</fullName>
    </submittedName>
</protein>
<evidence type="ECO:0000256" key="1">
    <source>
        <dbReference type="ARBA" id="ARBA00004370"/>
    </source>
</evidence>
<dbReference type="AlphaFoldDB" id="A0A8C2ANI7"/>
<evidence type="ECO:0000256" key="2">
    <source>
        <dbReference type="ARBA" id="ARBA00022692"/>
    </source>
</evidence>
<keyword evidence="6" id="KW-0393">Immunoglobulin domain</keyword>
<dbReference type="PANTHER" id="PTHR19256">
    <property type="entry name" value="T-CELL RECEPTOR GAMMA CHAIN"/>
    <property type="match status" value="1"/>
</dbReference>
<evidence type="ECO:0000313" key="9">
    <source>
        <dbReference type="Proteomes" id="UP000694700"/>
    </source>
</evidence>
<dbReference type="InterPro" id="IPR013106">
    <property type="entry name" value="Ig_V-set"/>
</dbReference>
<dbReference type="Pfam" id="PF07686">
    <property type="entry name" value="V-set"/>
    <property type="match status" value="1"/>
</dbReference>
<keyword evidence="4" id="KW-0472">Membrane</keyword>
<dbReference type="CDD" id="cd00099">
    <property type="entry name" value="IgV"/>
    <property type="match status" value="1"/>
</dbReference>
<evidence type="ECO:0000256" key="6">
    <source>
        <dbReference type="ARBA" id="ARBA00023319"/>
    </source>
</evidence>
<dbReference type="PANTHER" id="PTHR19256:SF65">
    <property type="entry name" value="T CELL RECEPTOR GAMMA CONSTANT 1-RELATED"/>
    <property type="match status" value="1"/>
</dbReference>
<comment type="subcellular location">
    <subcellularLocation>
        <location evidence="1">Membrane</location>
    </subcellularLocation>
</comment>
<evidence type="ECO:0000256" key="4">
    <source>
        <dbReference type="ARBA" id="ARBA00023136"/>
    </source>
</evidence>
<dbReference type="Proteomes" id="UP000694700">
    <property type="component" value="Unplaced"/>
</dbReference>
<dbReference type="InterPro" id="IPR013783">
    <property type="entry name" value="Ig-like_fold"/>
</dbReference>
<organism evidence="8 9">
    <name type="scientific">Cyprinus carpio</name>
    <name type="common">Common carp</name>
    <dbReference type="NCBI Taxonomy" id="7962"/>
    <lineage>
        <taxon>Eukaryota</taxon>
        <taxon>Metazoa</taxon>
        <taxon>Chordata</taxon>
        <taxon>Craniata</taxon>
        <taxon>Vertebrata</taxon>
        <taxon>Euteleostomi</taxon>
        <taxon>Actinopterygii</taxon>
        <taxon>Neopterygii</taxon>
        <taxon>Teleostei</taxon>
        <taxon>Ostariophysi</taxon>
        <taxon>Cypriniformes</taxon>
        <taxon>Cyprinidae</taxon>
        <taxon>Cyprininae</taxon>
        <taxon>Cyprinus</taxon>
    </lineage>
</organism>
<dbReference type="InterPro" id="IPR051117">
    <property type="entry name" value="TRG_var/const_region"/>
</dbReference>
<feature type="domain" description="Ig-like" evidence="7">
    <location>
        <begin position="26"/>
        <end position="113"/>
    </location>
</feature>
<dbReference type="Ensembl" id="ENSCCRT00015111593.1">
    <property type="protein sequence ID" value="ENSCCRP00015108158.1"/>
    <property type="gene ID" value="ENSCCRG00015042987.1"/>
</dbReference>
<proteinExistence type="predicted"/>
<dbReference type="InterPro" id="IPR007110">
    <property type="entry name" value="Ig-like_dom"/>
</dbReference>
<keyword evidence="2" id="KW-0812">Transmembrane</keyword>
<accession>A0A8C2ANI7</accession>
<dbReference type="Ensembl" id="ENSCCRT00015111592.1">
    <property type="protein sequence ID" value="ENSCCRP00015108157.1"/>
    <property type="gene ID" value="ENSCCRG00015042986.1"/>
</dbReference>